<feature type="domain" description="N-acetyltransferase" evidence="1">
    <location>
        <begin position="1"/>
        <end position="150"/>
    </location>
</feature>
<evidence type="ECO:0000259" key="1">
    <source>
        <dbReference type="PROSITE" id="PS51186"/>
    </source>
</evidence>
<protein>
    <recommendedName>
        <fullName evidence="1">N-acetyltransferase domain-containing protein</fullName>
    </recommendedName>
</protein>
<keyword evidence="3" id="KW-1185">Reference proteome</keyword>
<dbReference type="SUPFAM" id="SSF55729">
    <property type="entry name" value="Acyl-CoA N-acyltransferases (Nat)"/>
    <property type="match status" value="1"/>
</dbReference>
<sequence>MPASSHSYLFSLHSVLKSSRYEEQLVALFQQEWSDFTHESLNMANTPEAIVVERNNEVVAGIAFTRYPAPDDPNVQALWLNAVYVKSKYRGLGLARRLVLAAIQEAYKISEPALYAYTNVGGMYEKLSWEKVAKEEENEVGHSVYRYKLDAMPSSVP</sequence>
<dbReference type="OrthoDB" id="7678938at2"/>
<accession>A0A090RWZ1</accession>
<dbReference type="AlphaFoldDB" id="A0A090RWZ1"/>
<dbReference type="STRING" id="990268.JCM19235_2486"/>
<dbReference type="Pfam" id="PF00583">
    <property type="entry name" value="Acetyltransf_1"/>
    <property type="match status" value="1"/>
</dbReference>
<comment type="caution">
    <text evidence="2">The sequence shown here is derived from an EMBL/GenBank/DDBJ whole genome shotgun (WGS) entry which is preliminary data.</text>
</comment>
<dbReference type="InterPro" id="IPR000182">
    <property type="entry name" value="GNAT_dom"/>
</dbReference>
<dbReference type="CDD" id="cd04301">
    <property type="entry name" value="NAT_SF"/>
    <property type="match status" value="1"/>
</dbReference>
<dbReference type="PROSITE" id="PS51186">
    <property type="entry name" value="GNAT"/>
    <property type="match status" value="1"/>
</dbReference>
<proteinExistence type="predicted"/>
<organism evidence="2 3">
    <name type="scientific">Vibrio maritimus</name>
    <dbReference type="NCBI Taxonomy" id="990268"/>
    <lineage>
        <taxon>Bacteria</taxon>
        <taxon>Pseudomonadati</taxon>
        <taxon>Pseudomonadota</taxon>
        <taxon>Gammaproteobacteria</taxon>
        <taxon>Vibrionales</taxon>
        <taxon>Vibrionaceae</taxon>
        <taxon>Vibrio</taxon>
    </lineage>
</organism>
<reference evidence="2 3" key="2">
    <citation type="submission" date="2014-09" db="EMBL/GenBank/DDBJ databases">
        <authorList>
            <consortium name="NBRP consortium"/>
            <person name="Sawabe T."/>
            <person name="Meirelles P."/>
            <person name="Nakanishi M."/>
            <person name="Sayaka M."/>
            <person name="Hattori M."/>
            <person name="Ohkuma M."/>
        </authorList>
    </citation>
    <scope>NUCLEOTIDE SEQUENCE [LARGE SCALE GENOMIC DNA]</scope>
    <source>
        <strain evidence="3">JCM19235</strain>
    </source>
</reference>
<reference evidence="2 3" key="1">
    <citation type="submission" date="2014-09" db="EMBL/GenBank/DDBJ databases">
        <title>Vibrio maritimus JCM 19235. (C45) whole genome shotgun sequence.</title>
        <authorList>
            <person name="Sawabe T."/>
            <person name="Meirelles P."/>
            <person name="Nakanishi M."/>
            <person name="Sayaka M."/>
            <person name="Hattori M."/>
            <person name="Ohkuma M."/>
        </authorList>
    </citation>
    <scope>NUCLEOTIDE SEQUENCE [LARGE SCALE GENOMIC DNA]</scope>
    <source>
        <strain evidence="3">JCM19235</strain>
    </source>
</reference>
<dbReference type="Gene3D" id="3.40.630.30">
    <property type="match status" value="1"/>
</dbReference>
<gene>
    <name evidence="2" type="ORF">JCM19235_2486</name>
</gene>
<dbReference type="EMBL" id="BBMR01000003">
    <property type="protein sequence ID" value="GAL19063.1"/>
    <property type="molecule type" value="Genomic_DNA"/>
</dbReference>
<dbReference type="GO" id="GO:0016747">
    <property type="term" value="F:acyltransferase activity, transferring groups other than amino-acyl groups"/>
    <property type="evidence" value="ECO:0007669"/>
    <property type="project" value="InterPro"/>
</dbReference>
<evidence type="ECO:0000313" key="3">
    <source>
        <dbReference type="Proteomes" id="UP000029228"/>
    </source>
</evidence>
<dbReference type="InterPro" id="IPR016181">
    <property type="entry name" value="Acyl_CoA_acyltransferase"/>
</dbReference>
<name>A0A090RWZ1_9VIBR</name>
<dbReference type="Proteomes" id="UP000029228">
    <property type="component" value="Unassembled WGS sequence"/>
</dbReference>
<evidence type="ECO:0000313" key="2">
    <source>
        <dbReference type="EMBL" id="GAL19063.1"/>
    </source>
</evidence>